<feature type="region of interest" description="Disordered" evidence="1">
    <location>
        <begin position="1"/>
        <end position="29"/>
    </location>
</feature>
<evidence type="ECO:0000256" key="1">
    <source>
        <dbReference type="SAM" id="MobiDB-lite"/>
    </source>
</evidence>
<dbReference type="EMBL" id="JAELUQ010000013">
    <property type="protein sequence ID" value="KAG7404132.1"/>
    <property type="molecule type" value="Genomic_DNA"/>
</dbReference>
<dbReference type="PANTHER" id="PTHR47431:SF5">
    <property type="entry name" value="ZN(II)2CYS6 TRANSCRIPTION FACTOR (EUROFUNG)"/>
    <property type="match status" value="1"/>
</dbReference>
<organism evidence="2 3">
    <name type="scientific">Fusarium oxysporum f. sp. rapae</name>
    <dbReference type="NCBI Taxonomy" id="485398"/>
    <lineage>
        <taxon>Eukaryota</taxon>
        <taxon>Fungi</taxon>
        <taxon>Dikarya</taxon>
        <taxon>Ascomycota</taxon>
        <taxon>Pezizomycotina</taxon>
        <taxon>Sordariomycetes</taxon>
        <taxon>Hypocreomycetidae</taxon>
        <taxon>Hypocreales</taxon>
        <taxon>Nectriaceae</taxon>
        <taxon>Fusarium</taxon>
        <taxon>Fusarium oxysporum species complex</taxon>
    </lineage>
</organism>
<proteinExistence type="predicted"/>
<name>A0A8J5NKZ2_FUSOX</name>
<gene>
    <name evidence="2" type="ORF">Forpe1208_v015629</name>
</gene>
<feature type="compositionally biased region" description="Polar residues" evidence="1">
    <location>
        <begin position="1"/>
        <end position="11"/>
    </location>
</feature>
<evidence type="ECO:0000313" key="3">
    <source>
        <dbReference type="Proteomes" id="UP000694050"/>
    </source>
</evidence>
<evidence type="ECO:0000313" key="2">
    <source>
        <dbReference type="EMBL" id="KAG7404132.1"/>
    </source>
</evidence>
<dbReference type="CDD" id="cd12148">
    <property type="entry name" value="fungal_TF_MHR"/>
    <property type="match status" value="1"/>
</dbReference>
<sequence length="605" mass="66674">MTDDLASTSHVFSHDNLGTLPAPTTDPLRESQVSLNTNTLESTTDPGLLPSLYTDNPDAFQFDQIFNGDSNQDLDRFFADIFSLPTFPRSESIDLPPWPALDLAPPSSTPQEYRSDSDVLDAYYRLIHPVFPILPPPIDRSIALTSQADAVYNPSSPLILSLLSILFAVQQPGSNAGFSPGHPRLTLANSFAQRATEACEFLSEGQSAKFPFSVLSPVHPRVPTELETPLAFCVLSLFQYLYCGNIEEMTRFAERAVDSAIRLSLHRQPCKGGDFLAEAKSRAWWMTYLTMCHASNVSCKPPSRPINVADVQTPFPTSSYRPKVWDNYIRAEETLTAATLLLVALVKGFRSEAAIPSFRQGLDTLNKLILSQLIQLGQTKFVDQASNDIPEFRLADCLHTITRMRLLSAYIKTHRYRALMEHPTILEKFKTFSPLDVTDCPPEGCNASGSNALNRVDQIFPFPSLESLQVCFDSCVGISDCLDLLKDDLPIAPFACSAIIAGYTALMILHFQSSGRGRTWPSLQADNLQGSCRAVVASALRGLENYSGGFPSVRTLADNLRKAATACNVLSRLDRVIICKASCVGAVYMLERFLYSSPQEAPLYS</sequence>
<dbReference type="AlphaFoldDB" id="A0A8J5NKZ2"/>
<dbReference type="PANTHER" id="PTHR47431">
    <property type="entry name" value="ZN(II)2CYS6 TRANSCRIPTION FACTOR (EUROFUNG)-RELATED"/>
    <property type="match status" value="1"/>
</dbReference>
<accession>A0A8J5NKZ2</accession>
<protein>
    <recommendedName>
        <fullName evidence="4">Transcription factor domain-containing protein</fullName>
    </recommendedName>
</protein>
<comment type="caution">
    <text evidence="2">The sequence shown here is derived from an EMBL/GenBank/DDBJ whole genome shotgun (WGS) entry which is preliminary data.</text>
</comment>
<evidence type="ECO:0008006" key="4">
    <source>
        <dbReference type="Google" id="ProtNLM"/>
    </source>
</evidence>
<reference evidence="2" key="1">
    <citation type="submission" date="2021-04" db="EMBL/GenBank/DDBJ databases">
        <title>First draft genome resource for Brassicaceae pathogens Fusarium oxysporum f. sp. raphani and Fusarium oxysporum f. sp. rapae.</title>
        <authorList>
            <person name="Asai S."/>
        </authorList>
    </citation>
    <scope>NUCLEOTIDE SEQUENCE</scope>
    <source>
        <strain evidence="2">Tf1208</strain>
    </source>
</reference>
<dbReference type="Proteomes" id="UP000694050">
    <property type="component" value="Unassembled WGS sequence"/>
</dbReference>